<evidence type="ECO:0000259" key="1">
    <source>
        <dbReference type="Pfam" id="PF03190"/>
    </source>
</evidence>
<keyword evidence="3" id="KW-1185">Reference proteome</keyword>
<gene>
    <name evidence="2" type="ORF">DP107_09950</name>
</gene>
<dbReference type="Gene3D" id="3.40.30.10">
    <property type="entry name" value="Glutaredoxin"/>
    <property type="match status" value="1"/>
</dbReference>
<dbReference type="InterPro" id="IPR036249">
    <property type="entry name" value="Thioredoxin-like_sf"/>
</dbReference>
<dbReference type="AlphaFoldDB" id="A0A554NAF8"/>
<dbReference type="PIRSF" id="PIRSF006402">
    <property type="entry name" value="UCP006402_thioredoxin"/>
    <property type="match status" value="1"/>
</dbReference>
<dbReference type="InParanoid" id="A0A554NAF8"/>
<dbReference type="InterPro" id="IPR008928">
    <property type="entry name" value="6-hairpin_glycosidase_sf"/>
</dbReference>
<dbReference type="RefSeq" id="WP_144262009.1">
    <property type="nucleotide sequence ID" value="NZ_QMDX01000005.1"/>
</dbReference>
<dbReference type="Gene3D" id="1.50.10.10">
    <property type="match status" value="2"/>
</dbReference>
<organism evidence="2 3">
    <name type="scientific">Haloglomus irregulare</name>
    <dbReference type="NCBI Taxonomy" id="2234134"/>
    <lineage>
        <taxon>Archaea</taxon>
        <taxon>Methanobacteriati</taxon>
        <taxon>Methanobacteriota</taxon>
        <taxon>Stenosarchaea group</taxon>
        <taxon>Halobacteria</taxon>
        <taxon>Halobacteriales</taxon>
        <taxon>Natronomonadaceae</taxon>
        <taxon>Haloglomus</taxon>
    </lineage>
</organism>
<dbReference type="PANTHER" id="PTHR42899">
    <property type="entry name" value="SPERMATOGENESIS-ASSOCIATED PROTEIN 20"/>
    <property type="match status" value="1"/>
</dbReference>
<dbReference type="SUPFAM" id="SSF48208">
    <property type="entry name" value="Six-hairpin glycosidases"/>
    <property type="match status" value="1"/>
</dbReference>
<proteinExistence type="predicted"/>
<reference evidence="2 3" key="1">
    <citation type="submission" date="2018-06" db="EMBL/GenBank/DDBJ databases">
        <title>Natronomonas sp. F16-60 a new haloarchaeon isolated from a solar saltern of Isla Cristina, Huelva, Spain.</title>
        <authorList>
            <person name="Duran-Viseras A."/>
            <person name="Sanchez-Porro C."/>
            <person name="Ventosa A."/>
        </authorList>
    </citation>
    <scope>NUCLEOTIDE SEQUENCE [LARGE SCALE GENOMIC DNA]</scope>
    <source>
        <strain evidence="2 3">F16-60</strain>
    </source>
</reference>
<dbReference type="PANTHER" id="PTHR42899:SF1">
    <property type="entry name" value="SPERMATOGENESIS-ASSOCIATED PROTEIN 20"/>
    <property type="match status" value="1"/>
</dbReference>
<dbReference type="InterPro" id="IPR004879">
    <property type="entry name" value="Ssp411-like_TRX"/>
</dbReference>
<dbReference type="CDD" id="cd02955">
    <property type="entry name" value="SSP411"/>
    <property type="match status" value="1"/>
</dbReference>
<name>A0A554NAF8_9EURY</name>
<dbReference type="Proteomes" id="UP000319894">
    <property type="component" value="Unassembled WGS sequence"/>
</dbReference>
<accession>A0A554NAF8</accession>
<dbReference type="OrthoDB" id="28016at2157"/>
<dbReference type="InterPro" id="IPR024705">
    <property type="entry name" value="Ssp411"/>
</dbReference>
<evidence type="ECO:0000313" key="2">
    <source>
        <dbReference type="EMBL" id="TSD13960.1"/>
    </source>
</evidence>
<evidence type="ECO:0000313" key="3">
    <source>
        <dbReference type="Proteomes" id="UP000319894"/>
    </source>
</evidence>
<dbReference type="SUPFAM" id="SSF52833">
    <property type="entry name" value="Thioredoxin-like"/>
    <property type="match status" value="1"/>
</dbReference>
<dbReference type="EMBL" id="QMDX01000005">
    <property type="protein sequence ID" value="TSD13960.1"/>
    <property type="molecule type" value="Genomic_DNA"/>
</dbReference>
<feature type="domain" description="Spermatogenesis-associated protein 20-like TRX" evidence="1">
    <location>
        <begin position="7"/>
        <end position="166"/>
    </location>
</feature>
<comment type="caution">
    <text evidence="2">The sequence shown here is derived from an EMBL/GenBank/DDBJ whole genome shotgun (WGS) entry which is preliminary data.</text>
</comment>
<dbReference type="InterPro" id="IPR012341">
    <property type="entry name" value="6hp_glycosidase-like_sf"/>
</dbReference>
<protein>
    <submittedName>
        <fullName evidence="2">Thioredoxin domain-containing protein</fullName>
    </submittedName>
</protein>
<sequence>MPTVDRNRLDEAASPYLEQHADNPVNWQPWDDEALAAAREQDVPVFLSIGYSACHWCHVMEEESFEDPEVAELLNGSFVPIKVDREERPDIDSLYITVCQLVRGQAGWPLSVFLTPDGEPFYVGTYFPKEARRGQPGFLQLLRDIRENWTDPEERGEIEERAAQWAAAARGELEEVPDAPGEPPDAEFLDAAASSALRAADREHGGFGRDQKFPQPGRLHVLLRAHDRTGREDYRSVATETLDAMANRGLYDHLGGGFHRYCTDRSWTVPHFEKMLYDNAEIPRAFLAGYQVTGDERYATVVRETFAFLDRELRHPDGGFYATLDARSPPLDGRAGEAAEVEEGAFYAWSPDEVAAALEGHGGHDALDADLVRERFGVTEPGDFEAGLSVLTRAASVPELATAFDLDETAVRERLDAATTTLRAAREERPRPRRDEKVLAGWNGLAVAALAEGALVLGDDRWADLATDALEFIHERLWDPDADLDGVETDAGGPTGRLQRRWKDGDAGIEGYLEDYAFLGRGALACYEATGDVEHLAFALDLARCIEAAFWDADRGTLYFTPAGGESLVARPQELGDSSTPSSAGVAARLLADLDGFVPHDRFRDVAEGVVSTHASTLESNPLKHPTLTLAADDIAVEPLELTIAGDLPDAWRETLARTYLPGRLLARRPGTAAALGGWLDELGLAGAPPVWAGREARDGGPTVYACRSRTCSPPTDDLGEALEWAADLAPGSQGTPDGER</sequence>
<dbReference type="GO" id="GO:0005975">
    <property type="term" value="P:carbohydrate metabolic process"/>
    <property type="evidence" value="ECO:0007669"/>
    <property type="project" value="InterPro"/>
</dbReference>
<dbReference type="Pfam" id="PF03190">
    <property type="entry name" value="Thioredox_DsbH"/>
    <property type="match status" value="1"/>
</dbReference>